<dbReference type="Gene3D" id="1.10.3810.10">
    <property type="entry name" value="Biosynthetic peptidoglycan transglycosylase-like"/>
    <property type="match status" value="1"/>
</dbReference>
<comment type="pathway">
    <text evidence="3">Cell wall biogenesis; peptidoglycan biosynthesis.</text>
</comment>
<feature type="domain" description="Glycosyl transferase family 51" evidence="28">
    <location>
        <begin position="83"/>
        <end position="264"/>
    </location>
</feature>
<dbReference type="UniPathway" id="UPA00219"/>
<evidence type="ECO:0000256" key="18">
    <source>
        <dbReference type="ARBA" id="ARBA00023136"/>
    </source>
</evidence>
<keyword evidence="15" id="KW-0735">Signal-anchor</keyword>
<keyword evidence="9" id="KW-0645">Protease</keyword>
<dbReference type="InterPro" id="IPR001264">
    <property type="entry name" value="Glyco_trans_51"/>
</dbReference>
<dbReference type="SUPFAM" id="SSF53955">
    <property type="entry name" value="Lysozyme-like"/>
    <property type="match status" value="1"/>
</dbReference>
<dbReference type="GO" id="GO:0009252">
    <property type="term" value="P:peptidoglycan biosynthetic process"/>
    <property type="evidence" value="ECO:0007669"/>
    <property type="project" value="UniProtKB-UniPathway"/>
</dbReference>
<evidence type="ECO:0000256" key="7">
    <source>
        <dbReference type="ARBA" id="ARBA00018638"/>
    </source>
</evidence>
<dbReference type="SUPFAM" id="SSF56601">
    <property type="entry name" value="beta-lactamase/transpeptidase-like"/>
    <property type="match status" value="1"/>
</dbReference>
<dbReference type="PANTHER" id="PTHR32282:SF33">
    <property type="entry name" value="PEPTIDOGLYCAN GLYCOSYLTRANSFERASE"/>
    <property type="match status" value="1"/>
</dbReference>
<dbReference type="Proteomes" id="UP000001683">
    <property type="component" value="Chromosome"/>
</dbReference>
<gene>
    <name evidence="29" type="ordered locus">Nther_1812</name>
</gene>
<dbReference type="EC" id="2.4.99.28" evidence="23"/>
<evidence type="ECO:0000256" key="2">
    <source>
        <dbReference type="ARBA" id="ARBA00004401"/>
    </source>
</evidence>
<evidence type="ECO:0000256" key="4">
    <source>
        <dbReference type="ARBA" id="ARBA00007090"/>
    </source>
</evidence>
<dbReference type="SUPFAM" id="SSF49265">
    <property type="entry name" value="Fibronectin type III"/>
    <property type="match status" value="1"/>
</dbReference>
<evidence type="ECO:0000256" key="20">
    <source>
        <dbReference type="ARBA" id="ARBA00023268"/>
    </source>
</evidence>
<dbReference type="GO" id="GO:0046677">
    <property type="term" value="P:response to antibiotic"/>
    <property type="evidence" value="ECO:0007669"/>
    <property type="project" value="UniProtKB-KW"/>
</dbReference>
<dbReference type="GO" id="GO:0008955">
    <property type="term" value="F:peptidoglycan glycosyltransferase activity"/>
    <property type="evidence" value="ECO:0007669"/>
    <property type="project" value="UniProtKB-EC"/>
</dbReference>
<evidence type="ECO:0000256" key="25">
    <source>
        <dbReference type="ARBA" id="ARBA00060592"/>
    </source>
</evidence>
<comment type="function">
    <text evidence="1">Cell wall formation. Synthesis of cross-linked peptidoglycan from the lipid intermediates. The enzyme has a penicillin-insensitive transglycosylase N-terminal domain (formation of linear glycan strands) and a penicillin-sensitive transpeptidase C-terminal domain (cross-linking of the peptide subunits).</text>
</comment>
<evidence type="ECO:0000256" key="12">
    <source>
        <dbReference type="ARBA" id="ARBA00022692"/>
    </source>
</evidence>
<comment type="catalytic activity">
    <reaction evidence="24">
        <text>[GlcNAc-(1-&gt;4)-Mur2Ac(oyl-L-Ala-gamma-D-Glu-L-Lys-D-Ala-D-Ala)](n)-di-trans,octa-cis-undecaprenyl diphosphate + beta-D-GlcNAc-(1-&gt;4)-Mur2Ac(oyl-L-Ala-gamma-D-Glu-L-Lys-D-Ala-D-Ala)-di-trans,octa-cis-undecaprenyl diphosphate = [GlcNAc-(1-&gt;4)-Mur2Ac(oyl-L-Ala-gamma-D-Glu-L-Lys-D-Ala-D-Ala)](n+1)-di-trans,octa-cis-undecaprenyl diphosphate + di-trans,octa-cis-undecaprenyl diphosphate + H(+)</text>
        <dbReference type="Rhea" id="RHEA:23708"/>
        <dbReference type="Rhea" id="RHEA-COMP:9602"/>
        <dbReference type="Rhea" id="RHEA-COMP:9603"/>
        <dbReference type="ChEBI" id="CHEBI:15378"/>
        <dbReference type="ChEBI" id="CHEBI:58405"/>
        <dbReference type="ChEBI" id="CHEBI:60033"/>
        <dbReference type="ChEBI" id="CHEBI:78435"/>
        <dbReference type="EC" id="2.4.99.28"/>
    </reaction>
</comment>
<dbReference type="InterPro" id="IPR001460">
    <property type="entry name" value="PCN-bd_Tpept"/>
</dbReference>
<evidence type="ECO:0000256" key="1">
    <source>
        <dbReference type="ARBA" id="ARBA00002624"/>
    </source>
</evidence>
<dbReference type="RefSeq" id="WP_012448251.1">
    <property type="nucleotide sequence ID" value="NC_010718.1"/>
</dbReference>
<evidence type="ECO:0000256" key="14">
    <source>
        <dbReference type="ARBA" id="ARBA00022960"/>
    </source>
</evidence>
<evidence type="ECO:0000256" key="10">
    <source>
        <dbReference type="ARBA" id="ARBA00022676"/>
    </source>
</evidence>
<keyword evidence="17" id="KW-1133">Transmembrane helix</keyword>
<keyword evidence="30" id="KW-1185">Reference proteome</keyword>
<keyword evidence="14" id="KW-0133">Cell shape</keyword>
<dbReference type="InterPro" id="IPR012338">
    <property type="entry name" value="Beta-lactam/transpept-like"/>
</dbReference>
<evidence type="ECO:0000256" key="9">
    <source>
        <dbReference type="ARBA" id="ARBA00022670"/>
    </source>
</evidence>
<dbReference type="GO" id="GO:0008658">
    <property type="term" value="F:penicillin binding"/>
    <property type="evidence" value="ECO:0007669"/>
    <property type="project" value="InterPro"/>
</dbReference>
<dbReference type="InterPro" id="IPR013783">
    <property type="entry name" value="Ig-like_fold"/>
</dbReference>
<dbReference type="GO" id="GO:0009002">
    <property type="term" value="F:serine-type D-Ala-D-Ala carboxypeptidase activity"/>
    <property type="evidence" value="ECO:0007669"/>
    <property type="project" value="UniProtKB-EC"/>
</dbReference>
<keyword evidence="21" id="KW-0961">Cell wall biogenesis/degradation</keyword>
<comment type="catalytic activity">
    <reaction evidence="22">
        <text>Preferential cleavage: (Ac)2-L-Lys-D-Ala-|-D-Ala. Also transpeptidation of peptidyl-alanyl moieties that are N-acyl substituents of D-alanine.</text>
        <dbReference type="EC" id="3.4.16.4"/>
    </reaction>
</comment>
<dbReference type="Pfam" id="PF00912">
    <property type="entry name" value="Transgly"/>
    <property type="match status" value="1"/>
</dbReference>
<dbReference type="KEGG" id="nth:Nther_1812"/>
<dbReference type="Gene3D" id="2.60.40.10">
    <property type="entry name" value="Immunoglobulins"/>
    <property type="match status" value="1"/>
</dbReference>
<evidence type="ECO:0000259" key="28">
    <source>
        <dbReference type="Pfam" id="PF00912"/>
    </source>
</evidence>
<dbReference type="GO" id="GO:0006508">
    <property type="term" value="P:proteolysis"/>
    <property type="evidence" value="ECO:0007669"/>
    <property type="project" value="UniProtKB-KW"/>
</dbReference>
<dbReference type="GO" id="GO:0008360">
    <property type="term" value="P:regulation of cell shape"/>
    <property type="evidence" value="ECO:0007669"/>
    <property type="project" value="UniProtKB-KW"/>
</dbReference>
<dbReference type="Pfam" id="PF00905">
    <property type="entry name" value="Transpeptidase"/>
    <property type="match status" value="1"/>
</dbReference>
<keyword evidence="8" id="KW-0121">Carboxypeptidase</keyword>
<feature type="region of interest" description="Disordered" evidence="26">
    <location>
        <begin position="1"/>
        <end position="21"/>
    </location>
</feature>
<dbReference type="EC" id="3.4.16.4" evidence="6"/>
<sequence>MSQNKKTVTRSRSNKKKTKKTFKFSNNSMRNILKYAGIAILVIIFLSGGVAFGMTIAALQGTPDFDPERMSSALPSEIRDRNGNLIVRLDREQYRVETDLDDVPEHTQQAFIAIEDDNFYDHRGFDPRGIMRAATTNFRTTGNPFRGPQGGSTITQQLVKHAFLSPKQQLERKIQELWLAIQVERVYTKDEILEFYLNNAVYFNHNAYGIQAGSQVYFDKDVSELTVEESALLAGVIKHPSRLSPFNNPEDAKQRQELVLRSMKSQDFITKDEYKTAKSVGIDDMLTELPERTYPNPHFVDYVINEEVIPILTEITGGSSEEARGQAENLLYHGGLTIYTTMDKSMQQTAENVVNDSNNYPTTREDASGVTQPQSAVVLADPESGELRALVGGRNYGINNMVNRTLSRRQPGSVMKPINIYAPAIEERIISPGSVLDDAPMVFDIPDTNRTYTPENFNRSFAGLVTARTALVRSLNVPAVDLYVNELGANKAAEYTEQFGITTMTESDKRNPAAAIGGWDHGVKPIEVNAAFATLANEGVRVEPYAVREIQDRNGDIIYEAVPEKKPVLSEETAWLVSDMLKDTVNWGTASQVNLGRPAAAKTGTSQNQRDGWLSTYTPNLAMTVWIGYDRHDAQGSSISNPWRYTTSMVNQIMGPSLEGMEIRNFQRPSGIQGPISISTKSGLLPSDITPDDYITSDYFLNNMVPTQEDNAFEEVEICLESEQLATEDCPEHTLETKVFLKDRSYMTTDDRWTGGPGRVPADTELMAPEESCEIHGDGEEGVSPGLRGDVIHDGRAIRLRWSSLREDIAGYNLYKQGPQDDEFVLIKENTANTFFVDNDISEGETYTYRLTEIDEEGNESTFAQTVTISVVTDDTSTEQEDQVEDETPPDQEQENNQDTDDPEEDEETETKENEHEPEEEENGHSTDPTDDLENGNNQND</sequence>
<dbReference type="FunCoup" id="B2A5N0">
    <property type="interactions" value="28"/>
</dbReference>
<dbReference type="OrthoDB" id="9766909at2"/>
<reference evidence="29 30" key="2">
    <citation type="journal article" date="2011" name="J. Bacteriol.">
        <title>Complete genome sequence of the anaerobic, halophilic alkalithermophile Natranaerobius thermophilus JW/NM-WN-LF.</title>
        <authorList>
            <person name="Zhao B."/>
            <person name="Mesbah N.M."/>
            <person name="Dalin E."/>
            <person name="Goodwin L."/>
            <person name="Nolan M."/>
            <person name="Pitluck S."/>
            <person name="Chertkov O."/>
            <person name="Brettin T.S."/>
            <person name="Han J."/>
            <person name="Larimer F.W."/>
            <person name="Land M.L."/>
            <person name="Hauser L."/>
            <person name="Kyrpides N."/>
            <person name="Wiegel J."/>
        </authorList>
    </citation>
    <scope>NUCLEOTIDE SEQUENCE [LARGE SCALE GENOMIC DNA]</scope>
    <source>
        <strain evidence="30">ATCC BAA-1301 / DSM 18059 / JW/NM-WN-LF</strain>
    </source>
</reference>
<comment type="similarity">
    <text evidence="4">In the C-terminal section; belongs to the transpeptidase family.</text>
</comment>
<comment type="subcellular location">
    <subcellularLocation>
        <location evidence="2">Cell membrane</location>
        <topology evidence="2">Single-pass type II membrane protein</topology>
    </subcellularLocation>
</comment>
<dbReference type="AlphaFoldDB" id="B2A5N0"/>
<evidence type="ECO:0000256" key="17">
    <source>
        <dbReference type="ARBA" id="ARBA00022989"/>
    </source>
</evidence>
<evidence type="ECO:0000256" key="6">
    <source>
        <dbReference type="ARBA" id="ARBA00012448"/>
    </source>
</evidence>
<evidence type="ECO:0000256" key="16">
    <source>
        <dbReference type="ARBA" id="ARBA00022984"/>
    </source>
</evidence>
<comment type="similarity">
    <text evidence="5">In the N-terminal section; belongs to the glycosyltransferase 51 family.</text>
</comment>
<dbReference type="STRING" id="457570.Nther_1812"/>
<protein>
    <recommendedName>
        <fullName evidence="7">Penicillin-binding protein 1A</fullName>
        <ecNumber evidence="23">2.4.99.28</ecNumber>
        <ecNumber evidence="6">3.4.16.4</ecNumber>
    </recommendedName>
</protein>
<reference evidence="29 30" key="1">
    <citation type="submission" date="2008-04" db="EMBL/GenBank/DDBJ databases">
        <title>Complete sequence of chromosome of Natranaerobius thermophilus JW/NM-WN-LF.</title>
        <authorList>
            <consortium name="US DOE Joint Genome Institute"/>
            <person name="Copeland A."/>
            <person name="Lucas S."/>
            <person name="Lapidus A."/>
            <person name="Glavina del Rio T."/>
            <person name="Dalin E."/>
            <person name="Tice H."/>
            <person name="Bruce D."/>
            <person name="Goodwin L."/>
            <person name="Pitluck S."/>
            <person name="Chertkov O."/>
            <person name="Brettin T."/>
            <person name="Detter J.C."/>
            <person name="Han C."/>
            <person name="Kuske C.R."/>
            <person name="Schmutz J."/>
            <person name="Larimer F."/>
            <person name="Land M."/>
            <person name="Hauser L."/>
            <person name="Kyrpides N."/>
            <person name="Lykidis A."/>
            <person name="Mesbah N.M."/>
            <person name="Wiegel J."/>
        </authorList>
    </citation>
    <scope>NUCLEOTIDE SEQUENCE [LARGE SCALE GENOMIC DNA]</scope>
    <source>
        <strain evidence="30">ATCC BAA-1301 / DSM 18059 / JW/NM-WN-LF</strain>
    </source>
</reference>
<dbReference type="GO" id="GO:0071555">
    <property type="term" value="P:cell wall organization"/>
    <property type="evidence" value="ECO:0007669"/>
    <property type="project" value="UniProtKB-KW"/>
</dbReference>
<organism evidence="29 30">
    <name type="scientific">Natranaerobius thermophilus (strain ATCC BAA-1301 / DSM 18059 / JW/NM-WN-LF)</name>
    <dbReference type="NCBI Taxonomy" id="457570"/>
    <lineage>
        <taxon>Bacteria</taxon>
        <taxon>Bacillati</taxon>
        <taxon>Bacillota</taxon>
        <taxon>Clostridia</taxon>
        <taxon>Natranaerobiales</taxon>
        <taxon>Natranaerobiaceae</taxon>
        <taxon>Natranaerobius</taxon>
    </lineage>
</organism>
<keyword evidence="19" id="KW-0046">Antibiotic resistance</keyword>
<keyword evidence="18" id="KW-0472">Membrane</keyword>
<feature type="domain" description="Penicillin-binding protein transpeptidase" evidence="27">
    <location>
        <begin position="376"/>
        <end position="633"/>
    </location>
</feature>
<evidence type="ECO:0000256" key="26">
    <source>
        <dbReference type="SAM" id="MobiDB-lite"/>
    </source>
</evidence>
<evidence type="ECO:0000313" key="30">
    <source>
        <dbReference type="Proteomes" id="UP000001683"/>
    </source>
</evidence>
<feature type="compositionally biased region" description="Basic residues" evidence="26">
    <location>
        <begin position="7"/>
        <end position="21"/>
    </location>
</feature>
<evidence type="ECO:0000256" key="22">
    <source>
        <dbReference type="ARBA" id="ARBA00034000"/>
    </source>
</evidence>
<feature type="region of interest" description="Disordered" evidence="26">
    <location>
        <begin position="874"/>
        <end position="941"/>
    </location>
</feature>
<keyword evidence="10 29" id="KW-0328">Glycosyltransferase</keyword>
<keyword evidence="16" id="KW-0573">Peptidoglycan synthesis</keyword>
<evidence type="ECO:0000256" key="15">
    <source>
        <dbReference type="ARBA" id="ARBA00022968"/>
    </source>
</evidence>
<name>B2A5N0_NATTJ</name>
<dbReference type="InterPro" id="IPR023346">
    <property type="entry name" value="Lysozyme-like_dom_sf"/>
</dbReference>
<evidence type="ECO:0000256" key="23">
    <source>
        <dbReference type="ARBA" id="ARBA00044770"/>
    </source>
</evidence>
<comment type="pathway">
    <text evidence="25">Glycan biosynthesis.</text>
</comment>
<keyword evidence="11 29" id="KW-0808">Transferase</keyword>
<dbReference type="FunFam" id="1.10.3810.10:FF:000001">
    <property type="entry name" value="Penicillin-binding protein 1A"/>
    <property type="match status" value="1"/>
</dbReference>
<evidence type="ECO:0000256" key="13">
    <source>
        <dbReference type="ARBA" id="ARBA00022801"/>
    </source>
</evidence>
<dbReference type="InterPro" id="IPR036950">
    <property type="entry name" value="PBP_transglycosylase"/>
</dbReference>
<dbReference type="NCBIfam" id="TIGR02074">
    <property type="entry name" value="PBP_1a_fam"/>
    <property type="match status" value="1"/>
</dbReference>
<dbReference type="PANTHER" id="PTHR32282">
    <property type="entry name" value="BINDING PROTEIN TRANSPEPTIDASE, PUTATIVE-RELATED"/>
    <property type="match status" value="1"/>
</dbReference>
<evidence type="ECO:0000256" key="5">
    <source>
        <dbReference type="ARBA" id="ARBA00007739"/>
    </source>
</evidence>
<dbReference type="InterPro" id="IPR036116">
    <property type="entry name" value="FN3_sf"/>
</dbReference>
<evidence type="ECO:0000256" key="21">
    <source>
        <dbReference type="ARBA" id="ARBA00023316"/>
    </source>
</evidence>
<evidence type="ECO:0000256" key="3">
    <source>
        <dbReference type="ARBA" id="ARBA00004752"/>
    </source>
</evidence>
<dbReference type="EMBL" id="CP001034">
    <property type="protein sequence ID" value="ACB85384.1"/>
    <property type="molecule type" value="Genomic_DNA"/>
</dbReference>
<dbReference type="eggNOG" id="COG0744">
    <property type="taxonomic scope" value="Bacteria"/>
</dbReference>
<dbReference type="GO" id="GO:0005886">
    <property type="term" value="C:plasma membrane"/>
    <property type="evidence" value="ECO:0007669"/>
    <property type="project" value="UniProtKB-SubCell"/>
</dbReference>
<accession>B2A5N0</accession>
<dbReference type="HOGENOM" id="CLU_006354_2_2_9"/>
<proteinExistence type="inferred from homology"/>
<evidence type="ECO:0000256" key="19">
    <source>
        <dbReference type="ARBA" id="ARBA00023251"/>
    </source>
</evidence>
<evidence type="ECO:0000256" key="8">
    <source>
        <dbReference type="ARBA" id="ARBA00022645"/>
    </source>
</evidence>
<dbReference type="InParanoid" id="B2A5N0"/>
<feature type="compositionally biased region" description="Acidic residues" evidence="26">
    <location>
        <begin position="876"/>
        <end position="922"/>
    </location>
</feature>
<dbReference type="InterPro" id="IPR050396">
    <property type="entry name" value="Glycosyltr_51/Transpeptidase"/>
</dbReference>
<keyword evidence="13" id="KW-0378">Hydrolase</keyword>
<keyword evidence="12" id="KW-0812">Transmembrane</keyword>
<dbReference type="CAZy" id="GT51">
    <property type="family name" value="Glycosyltransferase Family 51"/>
</dbReference>
<evidence type="ECO:0000256" key="24">
    <source>
        <dbReference type="ARBA" id="ARBA00049902"/>
    </source>
</evidence>
<dbReference type="Gene3D" id="3.40.710.10">
    <property type="entry name" value="DD-peptidase/beta-lactamase superfamily"/>
    <property type="match status" value="1"/>
</dbReference>
<evidence type="ECO:0000313" key="29">
    <source>
        <dbReference type="EMBL" id="ACB85384.1"/>
    </source>
</evidence>
<evidence type="ECO:0000259" key="27">
    <source>
        <dbReference type="Pfam" id="PF00905"/>
    </source>
</evidence>
<keyword evidence="20" id="KW-0511">Multifunctional enzyme</keyword>
<evidence type="ECO:0000256" key="11">
    <source>
        <dbReference type="ARBA" id="ARBA00022679"/>
    </source>
</evidence>